<dbReference type="OrthoDB" id="10662015at2759"/>
<feature type="compositionally biased region" description="Polar residues" evidence="1">
    <location>
        <begin position="33"/>
        <end position="65"/>
    </location>
</feature>
<reference evidence="3" key="1">
    <citation type="journal article" date="2020" name="Stud. Mycol.">
        <title>101 Dothideomycetes genomes: a test case for predicting lifestyles and emergence of pathogens.</title>
        <authorList>
            <person name="Haridas S."/>
            <person name="Albert R."/>
            <person name="Binder M."/>
            <person name="Bloem J."/>
            <person name="Labutti K."/>
            <person name="Salamov A."/>
            <person name="Andreopoulos B."/>
            <person name="Baker S."/>
            <person name="Barry K."/>
            <person name="Bills G."/>
            <person name="Bluhm B."/>
            <person name="Cannon C."/>
            <person name="Castanera R."/>
            <person name="Culley D."/>
            <person name="Daum C."/>
            <person name="Ezra D."/>
            <person name="Gonzalez J."/>
            <person name="Henrissat B."/>
            <person name="Kuo A."/>
            <person name="Liang C."/>
            <person name="Lipzen A."/>
            <person name="Lutzoni F."/>
            <person name="Magnuson J."/>
            <person name="Mondo S."/>
            <person name="Nolan M."/>
            <person name="Ohm R."/>
            <person name="Pangilinan J."/>
            <person name="Park H.-J."/>
            <person name="Ramirez L."/>
            <person name="Alfaro M."/>
            <person name="Sun H."/>
            <person name="Tritt A."/>
            <person name="Yoshinaga Y."/>
            <person name="Zwiers L.-H."/>
            <person name="Turgeon B."/>
            <person name="Goodwin S."/>
            <person name="Spatafora J."/>
            <person name="Crous P."/>
            <person name="Grigoriev I."/>
        </authorList>
    </citation>
    <scope>NUCLEOTIDE SEQUENCE</scope>
    <source>
        <strain evidence="3">Tuck. ex Michener</strain>
    </source>
</reference>
<organism evidence="3 4">
    <name type="scientific">Viridothelium virens</name>
    <name type="common">Speckled blister lichen</name>
    <name type="synonym">Trypethelium virens</name>
    <dbReference type="NCBI Taxonomy" id="1048519"/>
    <lineage>
        <taxon>Eukaryota</taxon>
        <taxon>Fungi</taxon>
        <taxon>Dikarya</taxon>
        <taxon>Ascomycota</taxon>
        <taxon>Pezizomycotina</taxon>
        <taxon>Dothideomycetes</taxon>
        <taxon>Dothideomycetes incertae sedis</taxon>
        <taxon>Trypetheliales</taxon>
        <taxon>Trypetheliaceae</taxon>
        <taxon>Viridothelium</taxon>
    </lineage>
</organism>
<protein>
    <recommendedName>
        <fullName evidence="2">Myb-like domain-containing protein</fullName>
    </recommendedName>
</protein>
<sequence length="373" mass="39686">MANKRTFTSRSSSTPDPDLTREEDKTSLAASEARSSIQTTDQQYLGGSHQGNPQHPGAASSSTYPHISKPGGPPNKMPRQTTAAGFPAVPKFRYDDGRPACMGVESIIKYKVAPSAKPTNAPGPPSTVADPSTSTDPTPVTTMPRPPPPSQTPLGAAPTPSSRPAPTDAENREILRLRADGVAWSGVARVLNHARPAHDPRRGFDAPAVYSAWLIQSAAITRVFGSEGAPGEARAAVEEHLRNPTSAGPAAAATATDTAVAAAETTSAKTAWPLPPPTIEDVRRRRREREETEARAIKEAAERTAAGVDGAASGVAPVAPVHWSREDDETLLGLSREYEARIWGEIAERMAGMRGRRFSGDQCKQRFTALKRK</sequence>
<evidence type="ECO:0000259" key="2">
    <source>
        <dbReference type="PROSITE" id="PS50090"/>
    </source>
</evidence>
<dbReference type="AlphaFoldDB" id="A0A6A6H712"/>
<dbReference type="Proteomes" id="UP000800092">
    <property type="component" value="Unassembled WGS sequence"/>
</dbReference>
<accession>A0A6A6H712</accession>
<dbReference type="Gene3D" id="1.10.10.60">
    <property type="entry name" value="Homeodomain-like"/>
    <property type="match status" value="1"/>
</dbReference>
<dbReference type="EMBL" id="ML991805">
    <property type="protein sequence ID" value="KAF2233628.1"/>
    <property type="molecule type" value="Genomic_DNA"/>
</dbReference>
<feature type="region of interest" description="Disordered" evidence="1">
    <location>
        <begin position="1"/>
        <end position="98"/>
    </location>
</feature>
<feature type="compositionally biased region" description="Basic and acidic residues" evidence="1">
    <location>
        <begin position="280"/>
        <end position="289"/>
    </location>
</feature>
<dbReference type="PROSITE" id="PS50090">
    <property type="entry name" value="MYB_LIKE"/>
    <property type="match status" value="1"/>
</dbReference>
<evidence type="ECO:0000313" key="3">
    <source>
        <dbReference type="EMBL" id="KAF2233628.1"/>
    </source>
</evidence>
<feature type="compositionally biased region" description="Low complexity" evidence="1">
    <location>
        <begin position="245"/>
        <end position="271"/>
    </location>
</feature>
<dbReference type="InterPro" id="IPR001005">
    <property type="entry name" value="SANT/Myb"/>
</dbReference>
<feature type="region of interest" description="Disordered" evidence="1">
    <location>
        <begin position="115"/>
        <end position="168"/>
    </location>
</feature>
<name>A0A6A6H712_VIRVR</name>
<evidence type="ECO:0000256" key="1">
    <source>
        <dbReference type="SAM" id="MobiDB-lite"/>
    </source>
</evidence>
<dbReference type="SMART" id="SM00717">
    <property type="entry name" value="SANT"/>
    <property type="match status" value="1"/>
</dbReference>
<evidence type="ECO:0000313" key="4">
    <source>
        <dbReference type="Proteomes" id="UP000800092"/>
    </source>
</evidence>
<feature type="compositionally biased region" description="Low complexity" evidence="1">
    <location>
        <begin position="152"/>
        <end position="168"/>
    </location>
</feature>
<dbReference type="CDD" id="cd00167">
    <property type="entry name" value="SANT"/>
    <property type="match status" value="1"/>
</dbReference>
<feature type="domain" description="Myb-like" evidence="2">
    <location>
        <begin position="323"/>
        <end position="371"/>
    </location>
</feature>
<keyword evidence="4" id="KW-1185">Reference proteome</keyword>
<proteinExistence type="predicted"/>
<feature type="compositionally biased region" description="Low complexity" evidence="1">
    <location>
        <begin position="126"/>
        <end position="143"/>
    </location>
</feature>
<dbReference type="Pfam" id="PF13921">
    <property type="entry name" value="Myb_DNA-bind_6"/>
    <property type="match status" value="1"/>
</dbReference>
<feature type="compositionally biased region" description="Polar residues" evidence="1">
    <location>
        <begin position="1"/>
        <end position="15"/>
    </location>
</feature>
<feature type="region of interest" description="Disordered" evidence="1">
    <location>
        <begin position="245"/>
        <end position="289"/>
    </location>
</feature>
<gene>
    <name evidence="3" type="ORF">EV356DRAFT_577450</name>
</gene>